<sequence>MGLLFQLVAVLLVARGISGYCFAKSETHRENAFVEPDGSVKVTNYCEYKAKILFPGDTARFPDECISCTCEDWGLSCCGYGSSAGVISVQGCKQIKGPNCSYLLVKESDPTKDCFTGQSIVG</sequence>
<dbReference type="OrthoDB" id="6123676at2759"/>
<dbReference type="GeneID" id="106153164"/>
<evidence type="ECO:0000313" key="6">
    <source>
        <dbReference type="Proteomes" id="UP000085678"/>
    </source>
</evidence>
<comment type="similarity">
    <text evidence="2">Belongs to the beta-microseminoprotein family.</text>
</comment>
<dbReference type="InParanoid" id="A0A1S3HAF8"/>
<dbReference type="Pfam" id="PF05825">
    <property type="entry name" value="PSP94"/>
    <property type="match status" value="1"/>
</dbReference>
<dbReference type="InterPro" id="IPR008735">
    <property type="entry name" value="PSP94"/>
</dbReference>
<dbReference type="Gene3D" id="2.60.40.1900">
    <property type="entry name" value="Beta-microseminoprotein (PSP94) domain"/>
    <property type="match status" value="1"/>
</dbReference>
<proteinExistence type="inferred from homology"/>
<evidence type="ECO:0000256" key="1">
    <source>
        <dbReference type="ARBA" id="ARBA00004613"/>
    </source>
</evidence>
<gene>
    <name evidence="7" type="primary">LOC106153164</name>
</gene>
<reference evidence="7" key="1">
    <citation type="submission" date="2025-08" db="UniProtKB">
        <authorList>
            <consortium name="RefSeq"/>
        </authorList>
    </citation>
    <scope>IDENTIFICATION</scope>
    <source>
        <tissue evidence="7">Gonads</tissue>
    </source>
</reference>
<keyword evidence="3" id="KW-0964">Secreted</keyword>
<keyword evidence="5" id="KW-0732">Signal</keyword>
<name>A0A1S3HAF8_LINAN</name>
<evidence type="ECO:0000313" key="7">
    <source>
        <dbReference type="RefSeq" id="XP_013382441.1"/>
    </source>
</evidence>
<comment type="subcellular location">
    <subcellularLocation>
        <location evidence="1">Secreted</location>
    </subcellularLocation>
</comment>
<organism evidence="6 7">
    <name type="scientific">Lingula anatina</name>
    <name type="common">Brachiopod</name>
    <name type="synonym">Lingula unguis</name>
    <dbReference type="NCBI Taxonomy" id="7574"/>
    <lineage>
        <taxon>Eukaryota</taxon>
        <taxon>Metazoa</taxon>
        <taxon>Spiralia</taxon>
        <taxon>Lophotrochozoa</taxon>
        <taxon>Brachiopoda</taxon>
        <taxon>Linguliformea</taxon>
        <taxon>Lingulata</taxon>
        <taxon>Lingulida</taxon>
        <taxon>Linguloidea</taxon>
        <taxon>Lingulidae</taxon>
        <taxon>Lingula</taxon>
    </lineage>
</organism>
<protein>
    <submittedName>
        <fullName evidence="7">Beta-microseminoprotein-like</fullName>
    </submittedName>
</protein>
<dbReference type="GO" id="GO:0005576">
    <property type="term" value="C:extracellular region"/>
    <property type="evidence" value="ECO:0007669"/>
    <property type="project" value="UniProtKB-SubCell"/>
</dbReference>
<feature type="signal peptide" evidence="5">
    <location>
        <begin position="1"/>
        <end position="19"/>
    </location>
</feature>
<evidence type="ECO:0000256" key="4">
    <source>
        <dbReference type="ARBA" id="ARBA00023157"/>
    </source>
</evidence>
<keyword evidence="4" id="KW-1015">Disulfide bond</keyword>
<feature type="chain" id="PRO_5010335439" evidence="5">
    <location>
        <begin position="20"/>
        <end position="122"/>
    </location>
</feature>
<dbReference type="Proteomes" id="UP000085678">
    <property type="component" value="Unplaced"/>
</dbReference>
<accession>A0A1S3HAF8</accession>
<dbReference type="RefSeq" id="XP_013382441.1">
    <property type="nucleotide sequence ID" value="XM_013526987.2"/>
</dbReference>
<keyword evidence="6" id="KW-1185">Reference proteome</keyword>
<evidence type="ECO:0000256" key="5">
    <source>
        <dbReference type="SAM" id="SignalP"/>
    </source>
</evidence>
<dbReference type="AlphaFoldDB" id="A0A1S3HAF8"/>
<dbReference type="KEGG" id="lak:106153164"/>
<evidence type="ECO:0000256" key="3">
    <source>
        <dbReference type="ARBA" id="ARBA00022525"/>
    </source>
</evidence>
<evidence type="ECO:0000256" key="2">
    <source>
        <dbReference type="ARBA" id="ARBA00010352"/>
    </source>
</evidence>